<protein>
    <submittedName>
        <fullName evidence="1">Uncharacterized protein</fullName>
    </submittedName>
</protein>
<name>A0A917HFA5_9SPHI</name>
<dbReference type="AlphaFoldDB" id="A0A917HFA5"/>
<evidence type="ECO:0000313" key="1">
    <source>
        <dbReference type="EMBL" id="GGG77324.1"/>
    </source>
</evidence>
<reference evidence="1" key="1">
    <citation type="journal article" date="2014" name="Int. J. Syst. Evol. Microbiol.">
        <title>Complete genome sequence of Corynebacterium casei LMG S-19264T (=DSM 44701T), isolated from a smear-ripened cheese.</title>
        <authorList>
            <consortium name="US DOE Joint Genome Institute (JGI-PGF)"/>
            <person name="Walter F."/>
            <person name="Albersmeier A."/>
            <person name="Kalinowski J."/>
            <person name="Ruckert C."/>
        </authorList>
    </citation>
    <scope>NUCLEOTIDE SEQUENCE</scope>
    <source>
        <strain evidence="1">CGMCC 1.12195</strain>
    </source>
</reference>
<evidence type="ECO:0000313" key="2">
    <source>
        <dbReference type="Proteomes" id="UP000660862"/>
    </source>
</evidence>
<dbReference type="RefSeq" id="WP_188504493.1">
    <property type="nucleotide sequence ID" value="NZ_JBEBYM010000022.1"/>
</dbReference>
<keyword evidence="2" id="KW-1185">Reference proteome</keyword>
<comment type="caution">
    <text evidence="1">The sequence shown here is derived from an EMBL/GenBank/DDBJ whole genome shotgun (WGS) entry which is preliminary data.</text>
</comment>
<organism evidence="1 2">
    <name type="scientific">Parapedobacter pyrenivorans</name>
    <dbReference type="NCBI Taxonomy" id="1305674"/>
    <lineage>
        <taxon>Bacteria</taxon>
        <taxon>Pseudomonadati</taxon>
        <taxon>Bacteroidota</taxon>
        <taxon>Sphingobacteriia</taxon>
        <taxon>Sphingobacteriales</taxon>
        <taxon>Sphingobacteriaceae</taxon>
        <taxon>Parapedobacter</taxon>
    </lineage>
</organism>
<accession>A0A917HFA5</accession>
<dbReference type="EMBL" id="BMER01000001">
    <property type="protein sequence ID" value="GGG77324.1"/>
    <property type="molecule type" value="Genomic_DNA"/>
</dbReference>
<gene>
    <name evidence="1" type="ORF">GCM10007415_06550</name>
</gene>
<proteinExistence type="predicted"/>
<sequence length="69" mass="8065">MLMIETYTLKNSPRGAIKKLDKEGIRLDVDDQLFYDFLKNEMDALLRQPRSGSITKITSYSKAWRMPLI</sequence>
<dbReference type="Proteomes" id="UP000660862">
    <property type="component" value="Unassembled WGS sequence"/>
</dbReference>
<reference evidence="1" key="2">
    <citation type="submission" date="2020-09" db="EMBL/GenBank/DDBJ databases">
        <authorList>
            <person name="Sun Q."/>
            <person name="Zhou Y."/>
        </authorList>
    </citation>
    <scope>NUCLEOTIDE SEQUENCE</scope>
    <source>
        <strain evidence="1">CGMCC 1.12195</strain>
    </source>
</reference>